<feature type="region of interest" description="Disordered" evidence="4">
    <location>
        <begin position="187"/>
        <end position="210"/>
    </location>
</feature>
<dbReference type="GO" id="GO:0005739">
    <property type="term" value="C:mitochondrion"/>
    <property type="evidence" value="ECO:0007669"/>
    <property type="project" value="TreeGrafter"/>
</dbReference>
<dbReference type="Gene3D" id="3.40.50.720">
    <property type="entry name" value="NAD(P)-binding Rossmann-like Domain"/>
    <property type="match status" value="1"/>
</dbReference>
<evidence type="ECO:0000256" key="3">
    <source>
        <dbReference type="ARBA" id="ARBA00023002"/>
    </source>
</evidence>
<evidence type="ECO:0000256" key="4">
    <source>
        <dbReference type="SAM" id="MobiDB-lite"/>
    </source>
</evidence>
<evidence type="ECO:0000259" key="6">
    <source>
        <dbReference type="Pfam" id="PF08546"/>
    </source>
</evidence>
<reference evidence="7" key="1">
    <citation type="submission" date="2021-06" db="EMBL/GenBank/DDBJ databases">
        <authorList>
            <person name="Kallberg Y."/>
            <person name="Tangrot J."/>
            <person name="Rosling A."/>
        </authorList>
    </citation>
    <scope>NUCLEOTIDE SEQUENCE</scope>
    <source>
        <strain evidence="7">MA453B</strain>
    </source>
</reference>
<keyword evidence="3" id="KW-0560">Oxidoreductase</keyword>
<evidence type="ECO:0000259" key="5">
    <source>
        <dbReference type="Pfam" id="PF02558"/>
    </source>
</evidence>
<evidence type="ECO:0000313" key="8">
    <source>
        <dbReference type="Proteomes" id="UP000789405"/>
    </source>
</evidence>
<feature type="domain" description="Ketopantoate reductase C-terminal" evidence="6">
    <location>
        <begin position="253"/>
        <end position="381"/>
    </location>
</feature>
<keyword evidence="8" id="KW-1185">Reference proteome</keyword>
<dbReference type="Gene3D" id="1.10.1040.10">
    <property type="entry name" value="N-(1-d-carboxylethyl)-l-norvaline Dehydrogenase, domain 2"/>
    <property type="match status" value="1"/>
</dbReference>
<keyword evidence="2" id="KW-0521">NADP</keyword>
<dbReference type="SUPFAM" id="SSF51735">
    <property type="entry name" value="NAD(P)-binding Rossmann-fold domains"/>
    <property type="match status" value="1"/>
</dbReference>
<dbReference type="GO" id="GO:0050661">
    <property type="term" value="F:NADP binding"/>
    <property type="evidence" value="ECO:0007669"/>
    <property type="project" value="TreeGrafter"/>
</dbReference>
<gene>
    <name evidence="7" type="ORF">DERYTH_LOCUS8001</name>
</gene>
<comment type="caution">
    <text evidence="7">The sequence shown here is derived from an EMBL/GenBank/DDBJ whole genome shotgun (WGS) entry which is preliminary data.</text>
</comment>
<dbReference type="PANTHER" id="PTHR43765">
    <property type="entry name" value="2-DEHYDROPANTOATE 2-REDUCTASE-RELATED"/>
    <property type="match status" value="1"/>
</dbReference>
<dbReference type="InterPro" id="IPR013332">
    <property type="entry name" value="KPR_N"/>
</dbReference>
<accession>A0A9N9CQF5</accession>
<evidence type="ECO:0000313" key="7">
    <source>
        <dbReference type="EMBL" id="CAG8608312.1"/>
    </source>
</evidence>
<dbReference type="EMBL" id="CAJVPY010004031">
    <property type="protein sequence ID" value="CAG8608312.1"/>
    <property type="molecule type" value="Genomic_DNA"/>
</dbReference>
<dbReference type="Pfam" id="PF02558">
    <property type="entry name" value="ApbA"/>
    <property type="match status" value="1"/>
</dbReference>
<dbReference type="Pfam" id="PF08546">
    <property type="entry name" value="ApbA_C"/>
    <property type="match status" value="1"/>
</dbReference>
<sequence>MRFHILGDSSLGNLIAHYLRKHNHKVTLILRTPATLTYFEKHKRTITVIQDKDNVEQTHGYDTEVLRRHNMNELMDQRYGVCPPNMQIRRLIITTRAYDVNQSFQKIFYRLSPTSTIVLLSNGMGIYEELMENFFANNEKSRPNILMGISSHICRKIKNTGNQFDILYSEVGEIELGIMPRHDDQSIEGNYSRDISSQSARNGSSPVITKNYENENENEKNGTQFNIMDSLHTTIKTLIKIPELYVRHVNVQNLQNRLLENLVINACINPITTIFSMRNRGLLDNPGADRVLYALCNESSQIMKKHCEHLGMRPTNMFGSERLINTIRQICKKTSLQSSDMLKDIQTCQLTEINYFNGYLVKLGKIYGIPTPINKFVIDMIYLKHILHFDPQNLKSRL</sequence>
<dbReference type="PANTHER" id="PTHR43765:SF2">
    <property type="entry name" value="2-DEHYDROPANTOATE 2-REDUCTASE"/>
    <property type="match status" value="1"/>
</dbReference>
<dbReference type="InterPro" id="IPR008927">
    <property type="entry name" value="6-PGluconate_DH-like_C_sf"/>
</dbReference>
<dbReference type="Proteomes" id="UP000789405">
    <property type="component" value="Unassembled WGS sequence"/>
</dbReference>
<dbReference type="SUPFAM" id="SSF48179">
    <property type="entry name" value="6-phosphogluconate dehydrogenase C-terminal domain-like"/>
    <property type="match status" value="1"/>
</dbReference>
<evidence type="ECO:0000256" key="1">
    <source>
        <dbReference type="ARBA" id="ARBA00007870"/>
    </source>
</evidence>
<dbReference type="GO" id="GO:0008677">
    <property type="term" value="F:2-dehydropantoate 2-reductase activity"/>
    <property type="evidence" value="ECO:0007669"/>
    <property type="project" value="TreeGrafter"/>
</dbReference>
<name>A0A9N9CQF5_9GLOM</name>
<dbReference type="InterPro" id="IPR013752">
    <property type="entry name" value="KPA_reductase"/>
</dbReference>
<protein>
    <submittedName>
        <fullName evidence="7">9967_t:CDS:1</fullName>
    </submittedName>
</protein>
<organism evidence="7 8">
    <name type="scientific">Dentiscutata erythropus</name>
    <dbReference type="NCBI Taxonomy" id="1348616"/>
    <lineage>
        <taxon>Eukaryota</taxon>
        <taxon>Fungi</taxon>
        <taxon>Fungi incertae sedis</taxon>
        <taxon>Mucoromycota</taxon>
        <taxon>Glomeromycotina</taxon>
        <taxon>Glomeromycetes</taxon>
        <taxon>Diversisporales</taxon>
        <taxon>Gigasporaceae</taxon>
        <taxon>Dentiscutata</taxon>
    </lineage>
</organism>
<dbReference type="InterPro" id="IPR036291">
    <property type="entry name" value="NAD(P)-bd_dom_sf"/>
</dbReference>
<feature type="compositionally biased region" description="Polar residues" evidence="4">
    <location>
        <begin position="187"/>
        <end position="208"/>
    </location>
</feature>
<evidence type="ECO:0000256" key="2">
    <source>
        <dbReference type="ARBA" id="ARBA00022857"/>
    </source>
</evidence>
<dbReference type="InterPro" id="IPR050838">
    <property type="entry name" value="Ketopantoate_reductase"/>
</dbReference>
<dbReference type="InterPro" id="IPR013328">
    <property type="entry name" value="6PGD_dom2"/>
</dbReference>
<feature type="domain" description="Ketopantoate reductase N-terminal" evidence="5">
    <location>
        <begin position="3"/>
        <end position="163"/>
    </location>
</feature>
<proteinExistence type="inferred from homology"/>
<comment type="similarity">
    <text evidence="1">Belongs to the ketopantoate reductase family.</text>
</comment>
<dbReference type="OrthoDB" id="73846at2759"/>
<dbReference type="AlphaFoldDB" id="A0A9N9CQF5"/>